<dbReference type="OrthoDB" id="9805576at2"/>
<evidence type="ECO:0000259" key="11">
    <source>
        <dbReference type="Pfam" id="PF00370"/>
    </source>
</evidence>
<dbReference type="GO" id="GO:0004856">
    <property type="term" value="F:D-xylulokinase activity"/>
    <property type="evidence" value="ECO:0007669"/>
    <property type="project" value="UniProtKB-UniRule"/>
</dbReference>
<keyword evidence="5 8" id="KW-0418">Kinase</keyword>
<evidence type="ECO:0000259" key="12">
    <source>
        <dbReference type="Pfam" id="PF02782"/>
    </source>
</evidence>
<dbReference type="InterPro" id="IPR018485">
    <property type="entry name" value="FGGY_C"/>
</dbReference>
<dbReference type="InterPro" id="IPR043129">
    <property type="entry name" value="ATPase_NBD"/>
</dbReference>
<keyword evidence="6 8" id="KW-0067">ATP-binding</keyword>
<evidence type="ECO:0000256" key="10">
    <source>
        <dbReference type="RuleBase" id="RU364073"/>
    </source>
</evidence>
<dbReference type="Pfam" id="PF02782">
    <property type="entry name" value="FGGY_C"/>
    <property type="match status" value="1"/>
</dbReference>
<evidence type="ECO:0000313" key="14">
    <source>
        <dbReference type="Proteomes" id="UP000315816"/>
    </source>
</evidence>
<evidence type="ECO:0000256" key="8">
    <source>
        <dbReference type="HAMAP-Rule" id="MF_02220"/>
    </source>
</evidence>
<dbReference type="EC" id="2.7.1.17" evidence="8 10"/>
<comment type="caution">
    <text evidence="13">The sequence shown here is derived from an EMBL/GenBank/DDBJ whole genome shotgun (WGS) entry which is preliminary data.</text>
</comment>
<dbReference type="InterPro" id="IPR018484">
    <property type="entry name" value="FGGY_N"/>
</dbReference>
<proteinExistence type="inferred from homology"/>
<gene>
    <name evidence="8 10 13" type="primary">xylB</name>
    <name evidence="13" type="ORF">FIL88_13925</name>
</gene>
<dbReference type="CDD" id="cd07808">
    <property type="entry name" value="ASKHA_NBD_FGGY_EcXK-like"/>
    <property type="match status" value="1"/>
</dbReference>
<dbReference type="Pfam" id="PF00370">
    <property type="entry name" value="FGGY_N"/>
    <property type="match status" value="1"/>
</dbReference>
<dbReference type="PIRSF" id="PIRSF000538">
    <property type="entry name" value="GlpK"/>
    <property type="match status" value="1"/>
</dbReference>
<keyword evidence="4 8" id="KW-0547">Nucleotide-binding</keyword>
<dbReference type="SUPFAM" id="SSF53067">
    <property type="entry name" value="Actin-like ATPase domain"/>
    <property type="match status" value="2"/>
</dbReference>
<dbReference type="InterPro" id="IPR050406">
    <property type="entry name" value="FGGY_Carb_Kinase"/>
</dbReference>
<evidence type="ECO:0000256" key="5">
    <source>
        <dbReference type="ARBA" id="ARBA00022777"/>
    </source>
</evidence>
<evidence type="ECO:0000256" key="2">
    <source>
        <dbReference type="ARBA" id="ARBA00022629"/>
    </source>
</evidence>
<dbReference type="Proteomes" id="UP000315816">
    <property type="component" value="Unassembled WGS sequence"/>
</dbReference>
<dbReference type="AlphaFoldDB" id="A0A545SNA2"/>
<feature type="domain" description="Carbohydrate kinase FGGY C-terminal" evidence="12">
    <location>
        <begin position="252"/>
        <end position="437"/>
    </location>
</feature>
<dbReference type="PANTHER" id="PTHR43095:SF6">
    <property type="entry name" value="XYLULOSE KINASE"/>
    <property type="match status" value="1"/>
</dbReference>
<comment type="catalytic activity">
    <reaction evidence="8 10">
        <text>D-xylulose + ATP = D-xylulose 5-phosphate + ADP + H(+)</text>
        <dbReference type="Rhea" id="RHEA:10964"/>
        <dbReference type="ChEBI" id="CHEBI:15378"/>
        <dbReference type="ChEBI" id="CHEBI:17140"/>
        <dbReference type="ChEBI" id="CHEBI:30616"/>
        <dbReference type="ChEBI" id="CHEBI:57737"/>
        <dbReference type="ChEBI" id="CHEBI:456216"/>
        <dbReference type="EC" id="2.7.1.17"/>
    </reaction>
</comment>
<organism evidence="13 14">
    <name type="scientific">Aliiroseovarius halocynthiae</name>
    <dbReference type="NCBI Taxonomy" id="985055"/>
    <lineage>
        <taxon>Bacteria</taxon>
        <taxon>Pseudomonadati</taxon>
        <taxon>Pseudomonadota</taxon>
        <taxon>Alphaproteobacteria</taxon>
        <taxon>Rhodobacterales</taxon>
        <taxon>Paracoccaceae</taxon>
        <taxon>Aliiroseovarius</taxon>
    </lineage>
</organism>
<evidence type="ECO:0000256" key="1">
    <source>
        <dbReference type="ARBA" id="ARBA00009156"/>
    </source>
</evidence>
<sequence>MAFLGIDLGTSGLRALLVDAEGCPIGSAERAYATHHPHPGWSEQNPKDWIDALTSAARELRVAHPEFADLKGLGVSGHMHGAVLVDESGDPIRPCIMWNDTRSHEEAARLDAIPEMRAISGNVAFPGFTAPKLEWVRAHEPENHARVSKVLLPAAYVNWYLTGDYVSDVSDCSGTGWLDLRARRWSATLLDAGNMRSDQMPRLVEGCTPAGQLKTELLSEWRINHPVIVAGGAGDNAAAACGIGALSEGQGFVSLGTSGVLLLARDGCDPAPETALHSFCHAIPGRWYQMGVMLSATNSLNWLSRISGQSPAALTKALGADIKPPSNELFLPYLSGERTPHNDAQIRAAFLGLDTQTSLDDMTRAVLEGVAFALRDSAEAMKATGAEIKVLYAVGGGAASRYWVELIATILGTCISLPKGGEFGAALGAARLAIVAATDARPEDVMRSPDYCDRITPRADLLSAYDDAYERFKDAYPAIRSVQ</sequence>
<dbReference type="Gene3D" id="3.30.420.40">
    <property type="match status" value="2"/>
</dbReference>
<feature type="site" description="Important for activity" evidence="8">
    <location>
        <position position="7"/>
    </location>
</feature>
<dbReference type="PANTHER" id="PTHR43095">
    <property type="entry name" value="SUGAR KINASE"/>
    <property type="match status" value="1"/>
</dbReference>
<dbReference type="RefSeq" id="WP_142854479.1">
    <property type="nucleotide sequence ID" value="NZ_FXWW01000011.1"/>
</dbReference>
<evidence type="ECO:0000256" key="4">
    <source>
        <dbReference type="ARBA" id="ARBA00022741"/>
    </source>
</evidence>
<keyword evidence="3 8" id="KW-0808">Transferase</keyword>
<dbReference type="InterPro" id="IPR000577">
    <property type="entry name" value="Carb_kinase_FGGY"/>
</dbReference>
<keyword evidence="7 8" id="KW-0119">Carbohydrate metabolism</keyword>
<accession>A0A545SNA2</accession>
<dbReference type="EMBL" id="VICH01000010">
    <property type="protein sequence ID" value="TQV66449.1"/>
    <property type="molecule type" value="Genomic_DNA"/>
</dbReference>
<comment type="similarity">
    <text evidence="1 8 9">Belongs to the FGGY kinase family.</text>
</comment>
<evidence type="ECO:0000256" key="3">
    <source>
        <dbReference type="ARBA" id="ARBA00022679"/>
    </source>
</evidence>
<dbReference type="PROSITE" id="PS00445">
    <property type="entry name" value="FGGY_KINASES_2"/>
    <property type="match status" value="1"/>
</dbReference>
<evidence type="ECO:0000256" key="6">
    <source>
        <dbReference type="ARBA" id="ARBA00022840"/>
    </source>
</evidence>
<keyword evidence="2 8" id="KW-0859">Xylose metabolism</keyword>
<dbReference type="InterPro" id="IPR006000">
    <property type="entry name" value="Xylulokinase"/>
</dbReference>
<feature type="domain" description="Carbohydrate kinase FGGY N-terminal" evidence="11">
    <location>
        <begin position="3"/>
        <end position="242"/>
    </location>
</feature>
<dbReference type="HAMAP" id="MF_02220">
    <property type="entry name" value="XylB"/>
    <property type="match status" value="1"/>
</dbReference>
<dbReference type="NCBIfam" id="TIGR01312">
    <property type="entry name" value="XylB"/>
    <property type="match status" value="1"/>
</dbReference>
<evidence type="ECO:0000313" key="13">
    <source>
        <dbReference type="EMBL" id="TQV66449.1"/>
    </source>
</evidence>
<dbReference type="GO" id="GO:0042732">
    <property type="term" value="P:D-xylose metabolic process"/>
    <property type="evidence" value="ECO:0007669"/>
    <property type="project" value="UniProtKB-KW"/>
</dbReference>
<protein>
    <recommendedName>
        <fullName evidence="8 10">Xylulose kinase</fullName>
        <shortName evidence="8 10">Xylulokinase</shortName>
        <ecNumber evidence="8 10">2.7.1.17</ecNumber>
    </recommendedName>
</protein>
<evidence type="ECO:0000256" key="9">
    <source>
        <dbReference type="RuleBase" id="RU003733"/>
    </source>
</evidence>
<reference evidence="13 14" key="1">
    <citation type="submission" date="2019-06" db="EMBL/GenBank/DDBJ databases">
        <title>A novel species of marine bacteria.</title>
        <authorList>
            <person name="Wang Y."/>
        </authorList>
    </citation>
    <scope>NUCLEOTIDE SEQUENCE [LARGE SCALE GENOMIC DNA]</scope>
    <source>
        <strain evidence="13 14">MA1-10</strain>
    </source>
</reference>
<keyword evidence="14" id="KW-1185">Reference proteome</keyword>
<dbReference type="GO" id="GO:0005998">
    <property type="term" value="P:xylulose catabolic process"/>
    <property type="evidence" value="ECO:0007669"/>
    <property type="project" value="UniProtKB-UniRule"/>
</dbReference>
<feature type="binding site" evidence="8">
    <location>
        <begin position="79"/>
        <end position="80"/>
    </location>
    <ligand>
        <name>substrate</name>
    </ligand>
</feature>
<feature type="active site" description="Proton acceptor" evidence="8">
    <location>
        <position position="235"/>
    </location>
</feature>
<evidence type="ECO:0000256" key="7">
    <source>
        <dbReference type="ARBA" id="ARBA00023277"/>
    </source>
</evidence>
<comment type="function">
    <text evidence="8">Catalyzes the phosphorylation of D-xylulose to D-xylulose 5-phosphate.</text>
</comment>
<dbReference type="GO" id="GO:0005524">
    <property type="term" value="F:ATP binding"/>
    <property type="evidence" value="ECO:0007669"/>
    <property type="project" value="UniProtKB-UniRule"/>
</dbReference>
<name>A0A545SNA2_9RHOB</name>
<dbReference type="InterPro" id="IPR018483">
    <property type="entry name" value="Carb_kinase_FGGY_CS"/>
</dbReference>